<protein>
    <submittedName>
        <fullName evidence="1">Uncharacterized protein</fullName>
    </submittedName>
</protein>
<sequence length="49" mass="5895">LYINYKGLNKVTKKNYFTLLLISKMLDYLVGLIKFTKLNLKDTYCYIRI</sequence>
<dbReference type="Proteomes" id="UP000800200">
    <property type="component" value="Unassembled WGS sequence"/>
</dbReference>
<name>A0A6A6DG80_9PEZI</name>
<accession>A0A6A6DG80</accession>
<dbReference type="Gene3D" id="3.10.10.10">
    <property type="entry name" value="HIV Type 1 Reverse Transcriptase, subunit A, domain 1"/>
    <property type="match status" value="1"/>
</dbReference>
<proteinExistence type="predicted"/>
<dbReference type="SUPFAM" id="SSF56672">
    <property type="entry name" value="DNA/RNA polymerases"/>
    <property type="match status" value="1"/>
</dbReference>
<dbReference type="Gene3D" id="3.30.70.270">
    <property type="match status" value="1"/>
</dbReference>
<evidence type="ECO:0000313" key="1">
    <source>
        <dbReference type="EMBL" id="KAF2178477.1"/>
    </source>
</evidence>
<dbReference type="InterPro" id="IPR043502">
    <property type="entry name" value="DNA/RNA_pol_sf"/>
</dbReference>
<dbReference type="EMBL" id="ML994674">
    <property type="protein sequence ID" value="KAF2178477.1"/>
    <property type="molecule type" value="Genomic_DNA"/>
</dbReference>
<dbReference type="OrthoDB" id="5599418at2759"/>
<dbReference type="InterPro" id="IPR043128">
    <property type="entry name" value="Rev_trsase/Diguanyl_cyclase"/>
</dbReference>
<dbReference type="AlphaFoldDB" id="A0A6A6DG80"/>
<organism evidence="1 2">
    <name type="scientific">Zopfia rhizophila CBS 207.26</name>
    <dbReference type="NCBI Taxonomy" id="1314779"/>
    <lineage>
        <taxon>Eukaryota</taxon>
        <taxon>Fungi</taxon>
        <taxon>Dikarya</taxon>
        <taxon>Ascomycota</taxon>
        <taxon>Pezizomycotina</taxon>
        <taxon>Dothideomycetes</taxon>
        <taxon>Dothideomycetes incertae sedis</taxon>
        <taxon>Zopfiaceae</taxon>
        <taxon>Zopfia</taxon>
    </lineage>
</organism>
<evidence type="ECO:0000313" key="2">
    <source>
        <dbReference type="Proteomes" id="UP000800200"/>
    </source>
</evidence>
<feature type="non-terminal residue" evidence="1">
    <location>
        <position position="1"/>
    </location>
</feature>
<gene>
    <name evidence="1" type="ORF">K469DRAFT_599161</name>
</gene>
<keyword evidence="2" id="KW-1185">Reference proteome</keyword>
<reference evidence="1" key="1">
    <citation type="journal article" date="2020" name="Stud. Mycol.">
        <title>101 Dothideomycetes genomes: a test case for predicting lifestyles and emergence of pathogens.</title>
        <authorList>
            <person name="Haridas S."/>
            <person name="Albert R."/>
            <person name="Binder M."/>
            <person name="Bloem J."/>
            <person name="Labutti K."/>
            <person name="Salamov A."/>
            <person name="Andreopoulos B."/>
            <person name="Baker S."/>
            <person name="Barry K."/>
            <person name="Bills G."/>
            <person name="Bluhm B."/>
            <person name="Cannon C."/>
            <person name="Castanera R."/>
            <person name="Culley D."/>
            <person name="Daum C."/>
            <person name="Ezra D."/>
            <person name="Gonzalez J."/>
            <person name="Henrissat B."/>
            <person name="Kuo A."/>
            <person name="Liang C."/>
            <person name="Lipzen A."/>
            <person name="Lutzoni F."/>
            <person name="Magnuson J."/>
            <person name="Mondo S."/>
            <person name="Nolan M."/>
            <person name="Ohm R."/>
            <person name="Pangilinan J."/>
            <person name="Park H.-J."/>
            <person name="Ramirez L."/>
            <person name="Alfaro M."/>
            <person name="Sun H."/>
            <person name="Tritt A."/>
            <person name="Yoshinaga Y."/>
            <person name="Zwiers L.-H."/>
            <person name="Turgeon B."/>
            <person name="Goodwin S."/>
            <person name="Spatafora J."/>
            <person name="Crous P."/>
            <person name="Grigoriev I."/>
        </authorList>
    </citation>
    <scope>NUCLEOTIDE SEQUENCE</scope>
    <source>
        <strain evidence="1">CBS 207.26</strain>
    </source>
</reference>